<dbReference type="Pfam" id="PF00486">
    <property type="entry name" value="Trans_reg_C"/>
    <property type="match status" value="1"/>
</dbReference>
<keyword evidence="11" id="KW-1185">Reference proteome</keyword>
<dbReference type="InterPro" id="IPR011006">
    <property type="entry name" value="CheY-like_superfamily"/>
</dbReference>
<dbReference type="InterPro" id="IPR001867">
    <property type="entry name" value="OmpR/PhoB-type_DNA-bd"/>
</dbReference>
<dbReference type="Pfam" id="PF00072">
    <property type="entry name" value="Response_reg"/>
    <property type="match status" value="1"/>
</dbReference>
<name>A0ABW0M3M2_9BACL</name>
<evidence type="ECO:0000313" key="10">
    <source>
        <dbReference type="EMBL" id="MFC5471576.1"/>
    </source>
</evidence>
<feature type="modified residue" description="4-aspartylphosphate" evidence="6">
    <location>
        <position position="53"/>
    </location>
</feature>
<dbReference type="InterPro" id="IPR039420">
    <property type="entry name" value="WalR-like"/>
</dbReference>
<feature type="domain" description="Response regulatory" evidence="8">
    <location>
        <begin position="4"/>
        <end position="117"/>
    </location>
</feature>
<proteinExistence type="predicted"/>
<dbReference type="Gene3D" id="3.40.50.2300">
    <property type="match status" value="1"/>
</dbReference>
<comment type="caution">
    <text evidence="10">The sequence shown here is derived from an EMBL/GenBank/DDBJ whole genome shotgun (WGS) entry which is preliminary data.</text>
</comment>
<evidence type="ECO:0000259" key="8">
    <source>
        <dbReference type="PROSITE" id="PS50110"/>
    </source>
</evidence>
<dbReference type="InterPro" id="IPR036388">
    <property type="entry name" value="WH-like_DNA-bd_sf"/>
</dbReference>
<dbReference type="SMART" id="SM00862">
    <property type="entry name" value="Trans_reg_C"/>
    <property type="match status" value="1"/>
</dbReference>
<dbReference type="Proteomes" id="UP001596105">
    <property type="component" value="Unassembled WGS sequence"/>
</dbReference>
<dbReference type="PANTHER" id="PTHR48111:SF40">
    <property type="entry name" value="PHOSPHATE REGULON TRANSCRIPTIONAL REGULATORY PROTEIN PHOB"/>
    <property type="match status" value="1"/>
</dbReference>
<evidence type="ECO:0000256" key="4">
    <source>
        <dbReference type="ARBA" id="ARBA00023125"/>
    </source>
</evidence>
<protein>
    <submittedName>
        <fullName evidence="10">Response regulator transcription factor</fullName>
    </submittedName>
</protein>
<dbReference type="SMART" id="SM00448">
    <property type="entry name" value="REC"/>
    <property type="match status" value="1"/>
</dbReference>
<keyword evidence="5" id="KW-0804">Transcription</keyword>
<gene>
    <name evidence="10" type="ORF">ACFPPD_23140</name>
</gene>
<feature type="domain" description="OmpR/PhoB-type" evidence="9">
    <location>
        <begin position="130"/>
        <end position="229"/>
    </location>
</feature>
<organism evidence="10 11">
    <name type="scientific">Cohnella suwonensis</name>
    <dbReference type="NCBI Taxonomy" id="696072"/>
    <lineage>
        <taxon>Bacteria</taxon>
        <taxon>Bacillati</taxon>
        <taxon>Bacillota</taxon>
        <taxon>Bacilli</taxon>
        <taxon>Bacillales</taxon>
        <taxon>Paenibacillaceae</taxon>
        <taxon>Cohnella</taxon>
    </lineage>
</organism>
<dbReference type="SUPFAM" id="SSF52172">
    <property type="entry name" value="CheY-like"/>
    <property type="match status" value="1"/>
</dbReference>
<accession>A0ABW0M3M2</accession>
<evidence type="ECO:0000256" key="5">
    <source>
        <dbReference type="ARBA" id="ARBA00023163"/>
    </source>
</evidence>
<dbReference type="EMBL" id="JBHSMH010000101">
    <property type="protein sequence ID" value="MFC5471576.1"/>
    <property type="molecule type" value="Genomic_DNA"/>
</dbReference>
<keyword evidence="1 6" id="KW-0597">Phosphoprotein</keyword>
<evidence type="ECO:0000256" key="2">
    <source>
        <dbReference type="ARBA" id="ARBA00023012"/>
    </source>
</evidence>
<evidence type="ECO:0000256" key="3">
    <source>
        <dbReference type="ARBA" id="ARBA00023015"/>
    </source>
</evidence>
<dbReference type="InterPro" id="IPR001789">
    <property type="entry name" value="Sig_transdc_resp-reg_receiver"/>
</dbReference>
<evidence type="ECO:0000256" key="6">
    <source>
        <dbReference type="PROSITE-ProRule" id="PRU00169"/>
    </source>
</evidence>
<dbReference type="PANTHER" id="PTHR48111">
    <property type="entry name" value="REGULATOR OF RPOS"/>
    <property type="match status" value="1"/>
</dbReference>
<dbReference type="Gene3D" id="1.10.10.10">
    <property type="entry name" value="Winged helix-like DNA-binding domain superfamily/Winged helix DNA-binding domain"/>
    <property type="match status" value="1"/>
</dbReference>
<dbReference type="PROSITE" id="PS51755">
    <property type="entry name" value="OMPR_PHOB"/>
    <property type="match status" value="1"/>
</dbReference>
<evidence type="ECO:0000256" key="1">
    <source>
        <dbReference type="ARBA" id="ARBA00022553"/>
    </source>
</evidence>
<evidence type="ECO:0000259" key="9">
    <source>
        <dbReference type="PROSITE" id="PS51755"/>
    </source>
</evidence>
<keyword evidence="3" id="KW-0805">Transcription regulation</keyword>
<evidence type="ECO:0000313" key="11">
    <source>
        <dbReference type="Proteomes" id="UP001596105"/>
    </source>
</evidence>
<feature type="DNA-binding region" description="OmpR/PhoB-type" evidence="7">
    <location>
        <begin position="130"/>
        <end position="229"/>
    </location>
</feature>
<keyword evidence="2" id="KW-0902">Two-component regulatory system</keyword>
<evidence type="ECO:0000256" key="7">
    <source>
        <dbReference type="PROSITE-ProRule" id="PRU01091"/>
    </source>
</evidence>
<dbReference type="PROSITE" id="PS50110">
    <property type="entry name" value="RESPONSE_REGULATORY"/>
    <property type="match status" value="1"/>
</dbReference>
<sequence length="232" mass="26185">MTEKILVIDDDPWLHEILGLFLEAEGYQVYSAYGGSEGLSMLNSVDPDLIILDLHMPDTDGTELCRQIRLSYHQPILFLSGDTNTDAMLKSLQSGGNDYIVKPFRSDEIKARIKSNLRWGMQLAAARKSGHTLTFPGMQIDLDRVTVSVNGHAVELTAKEMQLLIALASRPRTVLHAERLYVQVWGNSVYYSPDTVKTHIYHLRKAIETRSEGRKYIHTVKGFGYKFDANLS</sequence>
<reference evidence="11" key="1">
    <citation type="journal article" date="2019" name="Int. J. Syst. Evol. Microbiol.">
        <title>The Global Catalogue of Microorganisms (GCM) 10K type strain sequencing project: providing services to taxonomists for standard genome sequencing and annotation.</title>
        <authorList>
            <consortium name="The Broad Institute Genomics Platform"/>
            <consortium name="The Broad Institute Genome Sequencing Center for Infectious Disease"/>
            <person name="Wu L."/>
            <person name="Ma J."/>
        </authorList>
    </citation>
    <scope>NUCLEOTIDE SEQUENCE [LARGE SCALE GENOMIC DNA]</scope>
    <source>
        <strain evidence="11">CCUG 57113</strain>
    </source>
</reference>
<dbReference type="RefSeq" id="WP_209745928.1">
    <property type="nucleotide sequence ID" value="NZ_JBHSMH010000101.1"/>
</dbReference>
<dbReference type="CDD" id="cd00383">
    <property type="entry name" value="trans_reg_C"/>
    <property type="match status" value="1"/>
</dbReference>
<keyword evidence="4 7" id="KW-0238">DNA-binding</keyword>